<dbReference type="Pfam" id="PF00668">
    <property type="entry name" value="Condensation"/>
    <property type="match status" value="1"/>
</dbReference>
<dbReference type="Gene3D" id="1.10.1200.10">
    <property type="entry name" value="ACP-like"/>
    <property type="match status" value="1"/>
</dbReference>
<dbReference type="GO" id="GO:0044550">
    <property type="term" value="P:secondary metabolite biosynthetic process"/>
    <property type="evidence" value="ECO:0007669"/>
    <property type="project" value="UniProtKB-ARBA"/>
</dbReference>
<dbReference type="SUPFAM" id="SSF47336">
    <property type="entry name" value="ACP-like"/>
    <property type="match status" value="1"/>
</dbReference>
<dbReference type="SUPFAM" id="SSF56801">
    <property type="entry name" value="Acetyl-CoA synthetase-like"/>
    <property type="match status" value="2"/>
</dbReference>
<dbReference type="CDD" id="cd19544">
    <property type="entry name" value="E-C_NRPS"/>
    <property type="match status" value="1"/>
</dbReference>
<dbReference type="Gene3D" id="3.40.50.980">
    <property type="match status" value="2"/>
</dbReference>
<dbReference type="FunFam" id="3.30.300.30:FF:000010">
    <property type="entry name" value="Enterobactin synthetase component F"/>
    <property type="match status" value="1"/>
</dbReference>
<dbReference type="FunFam" id="3.40.50.12780:FF:000012">
    <property type="entry name" value="Non-ribosomal peptide synthetase"/>
    <property type="match status" value="1"/>
</dbReference>
<gene>
    <name evidence="6" type="ORF">FHS03_004940</name>
</gene>
<dbReference type="Pfam" id="PF13193">
    <property type="entry name" value="AMP-binding_C"/>
    <property type="match status" value="1"/>
</dbReference>
<dbReference type="GO" id="GO:0031177">
    <property type="term" value="F:phosphopantetheine binding"/>
    <property type="evidence" value="ECO:0007669"/>
    <property type="project" value="TreeGrafter"/>
</dbReference>
<dbReference type="SUPFAM" id="SSF52777">
    <property type="entry name" value="CoA-dependent acyltransferases"/>
    <property type="match status" value="3"/>
</dbReference>
<dbReference type="InterPro" id="IPR042099">
    <property type="entry name" value="ANL_N_sf"/>
</dbReference>
<accession>A0A7W5BF65</accession>
<dbReference type="RefSeq" id="WP_183443532.1">
    <property type="nucleotide sequence ID" value="NZ_JACHXD010000020.1"/>
</dbReference>
<dbReference type="InterPro" id="IPR009081">
    <property type="entry name" value="PP-bd_ACP"/>
</dbReference>
<dbReference type="Pfam" id="PF00501">
    <property type="entry name" value="AMP-binding"/>
    <property type="match status" value="2"/>
</dbReference>
<feature type="domain" description="Carrier" evidence="5">
    <location>
        <begin position="798"/>
        <end position="872"/>
    </location>
</feature>
<dbReference type="Gene3D" id="2.30.38.10">
    <property type="entry name" value="Luciferase, Domain 3"/>
    <property type="match status" value="1"/>
</dbReference>
<protein>
    <submittedName>
        <fullName evidence="6">Amino acid adenylation domain-containing protein</fullName>
    </submittedName>
</protein>
<evidence type="ECO:0000256" key="4">
    <source>
        <dbReference type="ARBA" id="ARBA00022553"/>
    </source>
</evidence>
<dbReference type="Gene3D" id="3.30.300.30">
    <property type="match status" value="1"/>
</dbReference>
<dbReference type="PROSITE" id="PS50075">
    <property type="entry name" value="CARRIER"/>
    <property type="match status" value="1"/>
</dbReference>
<evidence type="ECO:0000259" key="5">
    <source>
        <dbReference type="PROSITE" id="PS50075"/>
    </source>
</evidence>
<dbReference type="EMBL" id="JACHXD010000020">
    <property type="protein sequence ID" value="MBB3121848.1"/>
    <property type="molecule type" value="Genomic_DNA"/>
</dbReference>
<dbReference type="InterPro" id="IPR045851">
    <property type="entry name" value="AMP-bd_C_sf"/>
</dbReference>
<dbReference type="InterPro" id="IPR023213">
    <property type="entry name" value="CAT-like_dom_sf"/>
</dbReference>
<dbReference type="Proteomes" id="UP000541535">
    <property type="component" value="Unassembled WGS sequence"/>
</dbReference>
<name>A0A7W5BF65_9BURK</name>
<evidence type="ECO:0000313" key="7">
    <source>
        <dbReference type="Proteomes" id="UP000541535"/>
    </source>
</evidence>
<dbReference type="GO" id="GO:0005737">
    <property type="term" value="C:cytoplasm"/>
    <property type="evidence" value="ECO:0007669"/>
    <property type="project" value="TreeGrafter"/>
</dbReference>
<proteinExistence type="inferred from homology"/>
<dbReference type="PANTHER" id="PTHR45527:SF1">
    <property type="entry name" value="FATTY ACID SYNTHASE"/>
    <property type="match status" value="1"/>
</dbReference>
<comment type="similarity">
    <text evidence="2">Belongs to the ATP-dependent AMP-binding enzyme family.</text>
</comment>
<comment type="cofactor">
    <cofactor evidence="1">
        <name>pantetheine 4'-phosphate</name>
        <dbReference type="ChEBI" id="CHEBI:47942"/>
    </cofactor>
</comment>
<dbReference type="PANTHER" id="PTHR45527">
    <property type="entry name" value="NONRIBOSOMAL PEPTIDE SYNTHETASE"/>
    <property type="match status" value="1"/>
</dbReference>
<dbReference type="PROSITE" id="PS00455">
    <property type="entry name" value="AMP_BINDING"/>
    <property type="match status" value="2"/>
</dbReference>
<reference evidence="6 7" key="1">
    <citation type="submission" date="2020-08" db="EMBL/GenBank/DDBJ databases">
        <title>Genomic Encyclopedia of Type Strains, Phase III (KMG-III): the genomes of soil and plant-associated and newly described type strains.</title>
        <authorList>
            <person name="Whitman W."/>
        </authorList>
    </citation>
    <scope>NUCLEOTIDE SEQUENCE [LARGE SCALE GENOMIC DNA]</scope>
    <source>
        <strain evidence="6 7">CECT 8897</strain>
    </source>
</reference>
<keyword evidence="3" id="KW-0596">Phosphopantetheine</keyword>
<dbReference type="FunFam" id="1.10.1200.10:FF:000005">
    <property type="entry name" value="Nonribosomal peptide synthetase 1"/>
    <property type="match status" value="1"/>
</dbReference>
<dbReference type="GO" id="GO:0043041">
    <property type="term" value="P:amino acid activation for nonribosomal peptide biosynthetic process"/>
    <property type="evidence" value="ECO:0007669"/>
    <property type="project" value="TreeGrafter"/>
</dbReference>
<dbReference type="InterPro" id="IPR006162">
    <property type="entry name" value="Ppantetheine_attach_site"/>
</dbReference>
<dbReference type="InterPro" id="IPR020845">
    <property type="entry name" value="AMP-binding_CS"/>
</dbReference>
<comment type="caution">
    <text evidence="6">The sequence shown here is derived from an EMBL/GenBank/DDBJ whole genome shotgun (WGS) entry which is preliminary data.</text>
</comment>
<dbReference type="Gene3D" id="3.40.50.12780">
    <property type="entry name" value="N-terminal domain of ligase-like"/>
    <property type="match status" value="1"/>
</dbReference>
<dbReference type="InterPro" id="IPR010071">
    <property type="entry name" value="AA_adenyl_dom"/>
</dbReference>
<keyword evidence="4" id="KW-0597">Phosphoprotein</keyword>
<organism evidence="6 7">
    <name type="scientific">Pseudoduganella violacea</name>
    <dbReference type="NCBI Taxonomy" id="1715466"/>
    <lineage>
        <taxon>Bacteria</taxon>
        <taxon>Pseudomonadati</taxon>
        <taxon>Pseudomonadota</taxon>
        <taxon>Betaproteobacteria</taxon>
        <taxon>Burkholderiales</taxon>
        <taxon>Oxalobacteraceae</taxon>
        <taxon>Telluria group</taxon>
        <taxon>Pseudoduganella</taxon>
    </lineage>
</organism>
<dbReference type="InterPro" id="IPR000873">
    <property type="entry name" value="AMP-dep_synth/lig_dom"/>
</dbReference>
<evidence type="ECO:0000256" key="3">
    <source>
        <dbReference type="ARBA" id="ARBA00022450"/>
    </source>
</evidence>
<dbReference type="GO" id="GO:0003824">
    <property type="term" value="F:catalytic activity"/>
    <property type="evidence" value="ECO:0007669"/>
    <property type="project" value="InterPro"/>
</dbReference>
<sequence>MTGIYGKAGQDPSPATIVSLSEQEYPAPAAREGDEAFWRRRLPEPAASLFDKKLADDDIAAAPSQSWEIDAGLARRIRVLAREQQCTVRDFWLTVVAACLARCCTCDGEIRLGIADAWGDVESEAARRIRAVLPLTAQLAWESDTARNMLRVRDELQLCAAHARYPVAQLLRGQGREGALYDAVLMTEAYAAAGSAPAMTQMLPEQAPLVMALYGETEDEATSGMRLAFHWDSRRIPAAEADALRRRLGILARAAAGQDQIALAALPLMETAERQRLLSAWNGERRNYPLHLGVHELFEHQAKWTPDAIAVEYGGQCLSYRALNEEANRLAHHLRKQGARPDALVALFLERSLEMVVAMLAVLKAGAAYTPLDPAWPQERIDHMLADAAPLLVLTQPHLRPLLKERPVLDLADPYAPWREQSVTNPARGEVGLQPGHLAYVLYTSGSTGMPKGAQIEHRGLTNVVSWHCEHLPLVPGERSSALSGVAFDASSWEVWPPLCMGATLVLAPADTAGDALRLLEWWQQQDLQTSFLTTALAEMALERMRHGESRIQRSLRTLLIGGEQQKMAPDADLPFDVINNYGPTEATILVTSGRSLPQDKVKHIGRPLANTAIYILDRFGQLAPPGAPGEIFVGGAGVARGYLNQETLTRERFLPDHFAGTADARMYRTGDLGRWLADGSIEFLGRNDQQVKLRGLRIELGEIESQLLRQPGVREAVVLVREDRPGDRRLVAYLVASGGEVDSQRLREALSRQLPDYMVPAAYMHLDALPLTLNGKIDKRALPAPEDAAYARRGYEAPQGVTETALARIWTELLQLERVGRQDHFFELGGHSLLALHLVERMRHEQLHVDSRVLFSHPTLAALARAVDEGGPPAIAAPAVSYTIPLGCVTITPQMLPLLRLDEAQIARIVATVPGGAANIQDIYPLAPLQEGILFHHLLQAQGDPYLLVNTWIFDTRARLDGFIAALQRTVARHDALRTAVLWEGLAEPVQVVWREARVEILFPELSGEDTLAELDKHSDPRRVRLDVRQAPLMRGCAAFDPVAGRWLLQLLLHHMVVDHAALSLLFQEVAAIQAGRGQDLPEAIPFRHFVARTRQPGRMQEHEAFFRGILGDVDEPTAPFGLLDVRGDGSAIREAERHTGKSLSQRLRRQASEQGVGVASLFHWAWARVLAQCSGRDDVVFGTVLFGRMHGGVDAERTMGLFVNTLPVRIRFGEGGVAQDVRAIHAALAQLVWHEDAPLSLAQRCTGLAKGVPPFSSLLNYRHSAAAVQAGEGKEWGDGVRMLPIRELSNYPFSLRVDDLEQDFKLSSLITLPVDANRVCGYMLRALDQLADALERAPDTPAWRMSVIAEEERQSLVQWNATQRSYPEQFAHRQFEQRAARTPDAVALETEGESWSYQRLNEGANRLAHHLIGLGVKADTRVALVLERGAPLVLGMLATLKAGGAYVPLDPQYPSERLAFMLDDSRPRVVLTQSSLQELLPASRALMTATVLELDDPAPAWQAKSTDNPAPAGLDATHLAYVIYTSGSTGRPKGVMVEHRNLANLTGWHCERFPLALGERSSSTAGIAFDACTWEVWPPLCMGATLALAPAAAAGDPLLLLEWWERQELHCSFLVTALAEMALERWRNGR</sequence>
<dbReference type="Pfam" id="PF00550">
    <property type="entry name" value="PP-binding"/>
    <property type="match status" value="1"/>
</dbReference>
<dbReference type="Gene3D" id="3.30.559.10">
    <property type="entry name" value="Chloramphenicol acetyltransferase-like domain"/>
    <property type="match status" value="1"/>
</dbReference>
<evidence type="ECO:0000313" key="6">
    <source>
        <dbReference type="EMBL" id="MBB3121848.1"/>
    </source>
</evidence>
<feature type="non-terminal residue" evidence="6">
    <location>
        <position position="1632"/>
    </location>
</feature>
<dbReference type="Gene3D" id="3.30.559.30">
    <property type="entry name" value="Nonribosomal peptide synthetase, condensation domain"/>
    <property type="match status" value="2"/>
</dbReference>
<dbReference type="FunFam" id="3.40.50.980:FF:000001">
    <property type="entry name" value="Non-ribosomal peptide synthetase"/>
    <property type="match status" value="2"/>
</dbReference>
<evidence type="ECO:0000256" key="2">
    <source>
        <dbReference type="ARBA" id="ARBA00006432"/>
    </source>
</evidence>
<evidence type="ECO:0000256" key="1">
    <source>
        <dbReference type="ARBA" id="ARBA00001957"/>
    </source>
</evidence>
<keyword evidence="7" id="KW-1185">Reference proteome</keyword>
<dbReference type="CDD" id="cd05930">
    <property type="entry name" value="A_NRPS"/>
    <property type="match status" value="1"/>
</dbReference>
<dbReference type="InterPro" id="IPR025110">
    <property type="entry name" value="AMP-bd_C"/>
</dbReference>
<dbReference type="InterPro" id="IPR001242">
    <property type="entry name" value="Condensation_dom"/>
</dbReference>
<dbReference type="PROSITE" id="PS00012">
    <property type="entry name" value="PHOSPHOPANTETHEINE"/>
    <property type="match status" value="1"/>
</dbReference>
<dbReference type="NCBIfam" id="TIGR01733">
    <property type="entry name" value="AA-adenyl-dom"/>
    <property type="match status" value="1"/>
</dbReference>
<dbReference type="InterPro" id="IPR036736">
    <property type="entry name" value="ACP-like_sf"/>
</dbReference>